<dbReference type="OrthoDB" id="9813995at2"/>
<dbReference type="SUPFAM" id="SSF52218">
    <property type="entry name" value="Flavoproteins"/>
    <property type="match status" value="1"/>
</dbReference>
<evidence type="ECO:0000256" key="2">
    <source>
        <dbReference type="ARBA" id="ARBA00023004"/>
    </source>
</evidence>
<accession>A0A1G5F2U5</accession>
<dbReference type="Gene3D" id="3.30.70.20">
    <property type="match status" value="1"/>
</dbReference>
<dbReference type="Pfam" id="PF13187">
    <property type="entry name" value="Fer4_9"/>
    <property type="match status" value="1"/>
</dbReference>
<organism evidence="5 6">
    <name type="scientific">Butyrivibrio hungatei</name>
    <dbReference type="NCBI Taxonomy" id="185008"/>
    <lineage>
        <taxon>Bacteria</taxon>
        <taxon>Bacillati</taxon>
        <taxon>Bacillota</taxon>
        <taxon>Clostridia</taxon>
        <taxon>Lachnospirales</taxon>
        <taxon>Lachnospiraceae</taxon>
        <taxon>Butyrivibrio</taxon>
    </lineage>
</organism>
<dbReference type="PROSITE" id="PS00198">
    <property type="entry name" value="4FE4S_FER_1"/>
    <property type="match status" value="2"/>
</dbReference>
<keyword evidence="2" id="KW-0408">Iron</keyword>
<dbReference type="AlphaFoldDB" id="A0A1G5F2U5"/>
<evidence type="ECO:0000256" key="3">
    <source>
        <dbReference type="ARBA" id="ARBA00023014"/>
    </source>
</evidence>
<feature type="domain" description="4Fe-4S ferredoxin-type" evidence="4">
    <location>
        <begin position="182"/>
        <end position="212"/>
    </location>
</feature>
<dbReference type="RefSeq" id="WP_074462730.1">
    <property type="nucleotide sequence ID" value="NZ_FMUR01000013.1"/>
</dbReference>
<dbReference type="Gene3D" id="3.40.50.360">
    <property type="match status" value="1"/>
</dbReference>
<evidence type="ECO:0000313" key="5">
    <source>
        <dbReference type="EMBL" id="SCY33569.1"/>
    </source>
</evidence>
<dbReference type="SUPFAM" id="SSF54862">
    <property type="entry name" value="4Fe-4S ferredoxins"/>
    <property type="match status" value="1"/>
</dbReference>
<protein>
    <submittedName>
        <fullName evidence="5">4Fe-4S dicluster domain-containing protein</fullName>
    </submittedName>
</protein>
<keyword evidence="1" id="KW-0479">Metal-binding</keyword>
<dbReference type="NCBIfam" id="NF038196">
    <property type="entry name" value="ferrodoxin_EFR1"/>
    <property type="match status" value="1"/>
</dbReference>
<name>A0A1G5F2U5_9FIRM</name>
<evidence type="ECO:0000259" key="4">
    <source>
        <dbReference type="PROSITE" id="PS51379"/>
    </source>
</evidence>
<evidence type="ECO:0000313" key="6">
    <source>
        <dbReference type="Proteomes" id="UP000183047"/>
    </source>
</evidence>
<evidence type="ECO:0000256" key="1">
    <source>
        <dbReference type="ARBA" id="ARBA00022723"/>
    </source>
</evidence>
<proteinExistence type="predicted"/>
<dbReference type="GO" id="GO:0051536">
    <property type="term" value="F:iron-sulfur cluster binding"/>
    <property type="evidence" value="ECO:0007669"/>
    <property type="project" value="UniProtKB-KW"/>
</dbReference>
<gene>
    <name evidence="5" type="ORF">SAMN02910451_02218</name>
</gene>
<feature type="domain" description="4Fe-4S ferredoxin-type" evidence="4">
    <location>
        <begin position="213"/>
        <end position="241"/>
    </location>
</feature>
<dbReference type="PROSITE" id="PS51379">
    <property type="entry name" value="4FE4S_FER_2"/>
    <property type="match status" value="2"/>
</dbReference>
<dbReference type="GO" id="GO:0046872">
    <property type="term" value="F:metal ion binding"/>
    <property type="evidence" value="ECO:0007669"/>
    <property type="project" value="UniProtKB-KW"/>
</dbReference>
<dbReference type="Proteomes" id="UP000183047">
    <property type="component" value="Unassembled WGS sequence"/>
</dbReference>
<reference evidence="6" key="1">
    <citation type="submission" date="2016-10" db="EMBL/GenBank/DDBJ databases">
        <authorList>
            <person name="Varghese N."/>
            <person name="Submissions S."/>
        </authorList>
    </citation>
    <scope>NUCLEOTIDE SEQUENCE [LARGE SCALE GENOMIC DNA]</scope>
    <source>
        <strain evidence="6">XBD2006</strain>
    </source>
</reference>
<dbReference type="InterPro" id="IPR047964">
    <property type="entry name" value="EFR1-like"/>
</dbReference>
<dbReference type="EMBL" id="FMUR01000013">
    <property type="protein sequence ID" value="SCY33569.1"/>
    <property type="molecule type" value="Genomic_DNA"/>
</dbReference>
<sequence length="254" mass="28398">MIGIYLSGTGNSKHCVEKFVQLLDENGRTFPIENPQVIEEIKKETDIVVGYPTQFSNAPLMVRDFIRNNEALWRGKRIFCINTMGAFSGDGTGCTARLFKKYGAAVTGGLQIKMPDSVCDSKLLKKTQEANKQIVRQADEKIKLWANNVKSGKYPKEGLHFYDHIAGLFGQRLWFYKETLKYSNKLNISDACVGCGLCVNECPMDNLVQQSGGKPVPQGKCTMCYRCISHCPAQAITLLGNRVVEQTAYEKFCN</sequence>
<dbReference type="InterPro" id="IPR017896">
    <property type="entry name" value="4Fe4S_Fe-S-bd"/>
</dbReference>
<keyword evidence="3" id="KW-0411">Iron-sulfur</keyword>
<dbReference type="InterPro" id="IPR029039">
    <property type="entry name" value="Flavoprotein-like_sf"/>
</dbReference>
<dbReference type="InterPro" id="IPR017900">
    <property type="entry name" value="4Fe4S_Fe_S_CS"/>
</dbReference>
<keyword evidence="6" id="KW-1185">Reference proteome</keyword>